<reference evidence="1 2" key="1">
    <citation type="submission" date="2017-05" db="EMBL/GenBank/DDBJ databases">
        <authorList>
            <person name="Varghese N."/>
            <person name="Submissions S."/>
        </authorList>
    </citation>
    <scope>NUCLEOTIDE SEQUENCE [LARGE SCALE GENOMIC DNA]</scope>
    <source>
        <strain evidence="1 2">DSM 29371</strain>
    </source>
</reference>
<accession>A0A521BJV2</accession>
<gene>
    <name evidence="1" type="ORF">SAMN06265171_1011073</name>
</gene>
<proteinExistence type="predicted"/>
<dbReference type="RefSeq" id="WP_142717019.1">
    <property type="nucleotide sequence ID" value="NZ_FXTC01000001.1"/>
</dbReference>
<dbReference type="Proteomes" id="UP000316916">
    <property type="component" value="Unassembled WGS sequence"/>
</dbReference>
<organism evidence="1 2">
    <name type="scientific">Chryseobacterium rhizoplanae</name>
    <dbReference type="NCBI Taxonomy" id="1609531"/>
    <lineage>
        <taxon>Bacteria</taxon>
        <taxon>Pseudomonadati</taxon>
        <taxon>Bacteroidota</taxon>
        <taxon>Flavobacteriia</taxon>
        <taxon>Flavobacteriales</taxon>
        <taxon>Weeksellaceae</taxon>
        <taxon>Chryseobacterium group</taxon>
        <taxon>Chryseobacterium</taxon>
    </lineage>
</organism>
<dbReference type="EMBL" id="FXTC01000001">
    <property type="protein sequence ID" value="SMO47365.1"/>
    <property type="molecule type" value="Genomic_DNA"/>
</dbReference>
<sequence>MNRVSIINSKELQTLKDMNDYVFVNFAYDNALKIGYFYDEIRKNERIKLINLFNQLTGIEIRVDDTLGKLHIILLKLLIDGKKDNIVISNVGFHMISFEFLIDNLKKIFQHLNELVNKNVIIVDCNLNNPEDINI</sequence>
<evidence type="ECO:0000313" key="1">
    <source>
        <dbReference type="EMBL" id="SMO47365.1"/>
    </source>
</evidence>
<keyword evidence="2" id="KW-1185">Reference proteome</keyword>
<protein>
    <submittedName>
        <fullName evidence="1">Uncharacterized protein</fullName>
    </submittedName>
</protein>
<evidence type="ECO:0000313" key="2">
    <source>
        <dbReference type="Proteomes" id="UP000316916"/>
    </source>
</evidence>
<name>A0A521BJV2_9FLAO</name>
<dbReference type="AlphaFoldDB" id="A0A521BJV2"/>